<dbReference type="PaxDb" id="4097-A0A1S4B135"/>
<sequence>MVSWEFIGEALTGYGFPETFIQLVMTCVTTTKFTVKVNGESVGYFEGRRGLKQRDPISPLLFVLVMEYLSRTLKKMSELPDFTYHPMCKDLKLTHLIFADGLMILCKGDIKFIARVMEAISHFSITGFTIGTLPIKYLRMPLSFKKWSKMECHELMGKITNGVRNAYSRCLSYAGRLQIINVVLFSIYNFWGAIFILPQSVLKEMDKICRDYLWGSTEDHRKLTLVAWDRVCTPKKYGGLNIKGCKNWNIAVVGKLLW</sequence>
<dbReference type="AlphaFoldDB" id="A0A1S4B135"/>
<gene>
    <name evidence="2" type="primary">LOC107803369</name>
</gene>
<organism evidence="2">
    <name type="scientific">Nicotiana tabacum</name>
    <name type="common">Common tobacco</name>
    <dbReference type="NCBI Taxonomy" id="4097"/>
    <lineage>
        <taxon>Eukaryota</taxon>
        <taxon>Viridiplantae</taxon>
        <taxon>Streptophyta</taxon>
        <taxon>Embryophyta</taxon>
        <taxon>Tracheophyta</taxon>
        <taxon>Spermatophyta</taxon>
        <taxon>Magnoliopsida</taxon>
        <taxon>eudicotyledons</taxon>
        <taxon>Gunneridae</taxon>
        <taxon>Pentapetalae</taxon>
        <taxon>asterids</taxon>
        <taxon>lamiids</taxon>
        <taxon>Solanales</taxon>
        <taxon>Solanaceae</taxon>
        <taxon>Nicotianoideae</taxon>
        <taxon>Nicotianeae</taxon>
        <taxon>Nicotiana</taxon>
    </lineage>
</organism>
<dbReference type="OMA" id="KMECHEL"/>
<name>A0A1S4B135_TOBAC</name>
<proteinExistence type="predicted"/>
<dbReference type="STRING" id="4097.A0A1S4B135"/>
<feature type="domain" description="Reverse transcriptase" evidence="1">
    <location>
        <begin position="2"/>
        <end position="122"/>
    </location>
</feature>
<evidence type="ECO:0000313" key="2">
    <source>
        <dbReference type="RefSeq" id="XP_016482559.1"/>
    </source>
</evidence>
<reference evidence="2" key="1">
    <citation type="submission" date="2025-08" db="UniProtKB">
        <authorList>
            <consortium name="RefSeq"/>
        </authorList>
    </citation>
    <scope>IDENTIFICATION</scope>
</reference>
<dbReference type="PANTHER" id="PTHR33116">
    <property type="entry name" value="REVERSE TRANSCRIPTASE ZINC-BINDING DOMAIN-CONTAINING PROTEIN-RELATED-RELATED"/>
    <property type="match status" value="1"/>
</dbReference>
<evidence type="ECO:0000259" key="1">
    <source>
        <dbReference type="Pfam" id="PF00078"/>
    </source>
</evidence>
<dbReference type="PANTHER" id="PTHR33116:SF84">
    <property type="entry name" value="RNA-DIRECTED DNA POLYMERASE"/>
    <property type="match status" value="1"/>
</dbReference>
<dbReference type="Pfam" id="PF00078">
    <property type="entry name" value="RVT_1"/>
    <property type="match status" value="1"/>
</dbReference>
<protein>
    <recommendedName>
        <fullName evidence="1">Reverse transcriptase domain-containing protein</fullName>
    </recommendedName>
</protein>
<dbReference type="KEGG" id="nta:107803369"/>
<dbReference type="InterPro" id="IPR000477">
    <property type="entry name" value="RT_dom"/>
</dbReference>
<accession>A0A1S4B135</accession>
<dbReference type="OrthoDB" id="1724700at2759"/>
<dbReference type="RefSeq" id="XP_016482559.1">
    <property type="nucleotide sequence ID" value="XM_016627073.1"/>
</dbReference>